<reference evidence="2" key="1">
    <citation type="submission" date="2021-01" db="EMBL/GenBank/DDBJ databases">
        <title>Caligus Genome Assembly.</title>
        <authorList>
            <person name="Gallardo-Escarate C."/>
        </authorList>
    </citation>
    <scope>NUCLEOTIDE SEQUENCE [LARGE SCALE GENOMIC DNA]</scope>
</reference>
<dbReference type="GO" id="GO:0006614">
    <property type="term" value="P:SRP-dependent cotranslational protein targeting to membrane"/>
    <property type="evidence" value="ECO:0007669"/>
    <property type="project" value="InterPro"/>
</dbReference>
<dbReference type="InterPro" id="IPR009779">
    <property type="entry name" value="SSR3"/>
</dbReference>
<name>A0A7T8K9T9_CALRO</name>
<accession>A0A7T8K9T9</accession>
<protein>
    <submittedName>
        <fullName evidence="1">Translocon-associated protein subunit gamma</fullName>
    </submittedName>
</protein>
<evidence type="ECO:0000313" key="1">
    <source>
        <dbReference type="EMBL" id="QQP50576.1"/>
    </source>
</evidence>
<organism evidence="1 2">
    <name type="scientific">Caligus rogercresseyi</name>
    <name type="common">Sea louse</name>
    <dbReference type="NCBI Taxonomy" id="217165"/>
    <lineage>
        <taxon>Eukaryota</taxon>
        <taxon>Metazoa</taxon>
        <taxon>Ecdysozoa</taxon>
        <taxon>Arthropoda</taxon>
        <taxon>Crustacea</taxon>
        <taxon>Multicrustacea</taxon>
        <taxon>Hexanauplia</taxon>
        <taxon>Copepoda</taxon>
        <taxon>Siphonostomatoida</taxon>
        <taxon>Caligidae</taxon>
        <taxon>Caligus</taxon>
    </lineage>
</organism>
<dbReference type="OrthoDB" id="10059529at2759"/>
<proteinExistence type="predicted"/>
<gene>
    <name evidence="1" type="ORF">FKW44_011615</name>
</gene>
<dbReference type="Pfam" id="PF07074">
    <property type="entry name" value="TRAP-gamma"/>
    <property type="match status" value="1"/>
</dbReference>
<keyword evidence="2" id="KW-1185">Reference proteome</keyword>
<feature type="non-terminal residue" evidence="1">
    <location>
        <position position="1"/>
    </location>
</feature>
<dbReference type="Proteomes" id="UP000595437">
    <property type="component" value="Chromosome 7"/>
</dbReference>
<dbReference type="AlphaFoldDB" id="A0A7T8K9T9"/>
<evidence type="ECO:0000313" key="2">
    <source>
        <dbReference type="Proteomes" id="UP000595437"/>
    </source>
</evidence>
<dbReference type="GO" id="GO:0016020">
    <property type="term" value="C:membrane"/>
    <property type="evidence" value="ECO:0007669"/>
    <property type="project" value="InterPro"/>
</dbReference>
<sequence>MVNAKSRGGFNKDDEIFLQDFSKNVSGKCSRSPLRERLYRSTPWTFRDPPPNLVMRAVMTLLSTWLVSFAYRNVKHILKHKIAVKREAPSTRYYPPDNQF</sequence>
<dbReference type="EMBL" id="CP045896">
    <property type="protein sequence ID" value="QQP50576.1"/>
    <property type="molecule type" value="Genomic_DNA"/>
</dbReference>